<gene>
    <name evidence="1" type="ORF">HINF_LOCUS14813</name>
    <name evidence="2" type="ORF">HINF_LOCUS1725</name>
</gene>
<organism evidence="1">
    <name type="scientific">Hexamita inflata</name>
    <dbReference type="NCBI Taxonomy" id="28002"/>
    <lineage>
        <taxon>Eukaryota</taxon>
        <taxon>Metamonada</taxon>
        <taxon>Diplomonadida</taxon>
        <taxon>Hexamitidae</taxon>
        <taxon>Hexamitinae</taxon>
        <taxon>Hexamita</taxon>
    </lineage>
</organism>
<protein>
    <submittedName>
        <fullName evidence="2">Hypothetical_protein</fullName>
    </submittedName>
</protein>
<sequence length="388" mass="44905">MKNLDLFDKIASQTKKLDTNKSQQNDSSIKTFKQLQQAVVPSNISIQFKEIVQFLNSDEFFYHYEDHIAILVASYNILLQTNSFRSLFVASMLYVAISDKCKLSEDFASQIFQTQHYSNLEHQNLCINPFMKYFSQHNLNFPVHVNFYCLIILKLIGEQNFSHFMDYLIKNFDTNAFITLLSKQPEKFEQILKQLSNRPIFVQYLVKKSNKTLTFHLIQFLSSENVDTIIQSVNYSDPDEASLLLATALSGENIQYIDVKKLQNMQNESETLQMISSTIASILDKKGIISLKQFFTAFDKQYFVKSNEQIVNVSVEILQVRKVLIDITSLIQADQVMQLFGKRQKESLVACYKWIRQQIDTVMGGGIAFSCLLCEQLYIKIFCHFQCG</sequence>
<dbReference type="Proteomes" id="UP001642409">
    <property type="component" value="Unassembled WGS sequence"/>
</dbReference>
<proteinExistence type="predicted"/>
<dbReference type="AlphaFoldDB" id="A0AA86NXH2"/>
<reference evidence="2 3" key="2">
    <citation type="submission" date="2024-07" db="EMBL/GenBank/DDBJ databases">
        <authorList>
            <person name="Akdeniz Z."/>
        </authorList>
    </citation>
    <scope>NUCLEOTIDE SEQUENCE [LARGE SCALE GENOMIC DNA]</scope>
</reference>
<keyword evidence="3" id="KW-1185">Reference proteome</keyword>
<dbReference type="EMBL" id="CAXDID020000003">
    <property type="protein sequence ID" value="CAL5972078.1"/>
    <property type="molecule type" value="Genomic_DNA"/>
</dbReference>
<reference evidence="1" key="1">
    <citation type="submission" date="2023-06" db="EMBL/GenBank/DDBJ databases">
        <authorList>
            <person name="Kurt Z."/>
        </authorList>
    </citation>
    <scope>NUCLEOTIDE SEQUENCE</scope>
</reference>
<accession>A0AA86NXH2</accession>
<evidence type="ECO:0000313" key="2">
    <source>
        <dbReference type="EMBL" id="CAL5972078.1"/>
    </source>
</evidence>
<dbReference type="EMBL" id="CATOUU010000380">
    <property type="protein sequence ID" value="CAI9927168.1"/>
    <property type="molecule type" value="Genomic_DNA"/>
</dbReference>
<comment type="caution">
    <text evidence="1">The sequence shown here is derived from an EMBL/GenBank/DDBJ whole genome shotgun (WGS) entry which is preliminary data.</text>
</comment>
<name>A0AA86NXH2_9EUKA</name>
<evidence type="ECO:0000313" key="3">
    <source>
        <dbReference type="Proteomes" id="UP001642409"/>
    </source>
</evidence>
<evidence type="ECO:0000313" key="1">
    <source>
        <dbReference type="EMBL" id="CAI9927168.1"/>
    </source>
</evidence>